<gene>
    <name evidence="1" type="ORF">QAD02_004008</name>
</gene>
<sequence length="158" mass="17766">MAPEPTQEPVDNLNVSNLIPDTVVMTGHDSDSDGEDNAHLGYAPLSQVPLEGEPIDDYDDDEDFEWTSNSTESQQQPAPESNHESEPSVPPEILEVWSTTQNVSNIDMDENRIDQVKSAMASFTLPKSAIPEWANHLSDDLWKEQLIHRIKEIQQERS</sequence>
<reference evidence="1" key="1">
    <citation type="submission" date="2023-04" db="EMBL/GenBank/DDBJ databases">
        <title>A chromosome-level genome assembly of the parasitoid wasp Eretmocerus hayati.</title>
        <authorList>
            <person name="Zhong Y."/>
            <person name="Liu S."/>
            <person name="Liu Y."/>
        </authorList>
    </citation>
    <scope>NUCLEOTIDE SEQUENCE</scope>
    <source>
        <strain evidence="1">ZJU_SS_LIU_2023</strain>
    </source>
</reference>
<organism evidence="1 2">
    <name type="scientific">Eretmocerus hayati</name>
    <dbReference type="NCBI Taxonomy" id="131215"/>
    <lineage>
        <taxon>Eukaryota</taxon>
        <taxon>Metazoa</taxon>
        <taxon>Ecdysozoa</taxon>
        <taxon>Arthropoda</taxon>
        <taxon>Hexapoda</taxon>
        <taxon>Insecta</taxon>
        <taxon>Pterygota</taxon>
        <taxon>Neoptera</taxon>
        <taxon>Endopterygota</taxon>
        <taxon>Hymenoptera</taxon>
        <taxon>Apocrita</taxon>
        <taxon>Proctotrupomorpha</taxon>
        <taxon>Chalcidoidea</taxon>
        <taxon>Aphelinidae</taxon>
        <taxon>Aphelininae</taxon>
        <taxon>Eretmocerus</taxon>
    </lineage>
</organism>
<comment type="caution">
    <text evidence="1">The sequence shown here is derived from an EMBL/GenBank/DDBJ whole genome shotgun (WGS) entry which is preliminary data.</text>
</comment>
<protein>
    <submittedName>
        <fullName evidence="1">Uncharacterized protein</fullName>
    </submittedName>
</protein>
<dbReference type="Proteomes" id="UP001239111">
    <property type="component" value="Chromosome 3"/>
</dbReference>
<dbReference type="EMBL" id="CM056743">
    <property type="protein sequence ID" value="KAJ8672748.1"/>
    <property type="molecule type" value="Genomic_DNA"/>
</dbReference>
<keyword evidence="2" id="KW-1185">Reference proteome</keyword>
<name>A0ACC2NPF2_9HYME</name>
<evidence type="ECO:0000313" key="2">
    <source>
        <dbReference type="Proteomes" id="UP001239111"/>
    </source>
</evidence>
<evidence type="ECO:0000313" key="1">
    <source>
        <dbReference type="EMBL" id="KAJ8672748.1"/>
    </source>
</evidence>
<accession>A0ACC2NPF2</accession>
<proteinExistence type="predicted"/>